<organism evidence="12 13">
    <name type="scientific">Citrus sinensis</name>
    <name type="common">Sweet orange</name>
    <name type="synonym">Citrus aurantium var. sinensis</name>
    <dbReference type="NCBI Taxonomy" id="2711"/>
    <lineage>
        <taxon>Eukaryota</taxon>
        <taxon>Viridiplantae</taxon>
        <taxon>Streptophyta</taxon>
        <taxon>Embryophyta</taxon>
        <taxon>Tracheophyta</taxon>
        <taxon>Spermatophyta</taxon>
        <taxon>Magnoliopsida</taxon>
        <taxon>eudicotyledons</taxon>
        <taxon>Gunneridae</taxon>
        <taxon>Pentapetalae</taxon>
        <taxon>rosids</taxon>
        <taxon>malvids</taxon>
        <taxon>Sapindales</taxon>
        <taxon>Rutaceae</taxon>
        <taxon>Aurantioideae</taxon>
        <taxon>Citrus</taxon>
    </lineage>
</organism>
<dbReference type="FunFam" id="3.40.1280.10:FF:000003">
    <property type="entry name" value="Ribosomal RNA small subunit methyltransferase"/>
    <property type="match status" value="1"/>
</dbReference>
<dbReference type="GO" id="GO:0070037">
    <property type="term" value="F:rRNA (pseudouridine) methyltransferase activity"/>
    <property type="evidence" value="ECO:0000318"/>
    <property type="project" value="GO_Central"/>
</dbReference>
<dbReference type="InterPro" id="IPR029028">
    <property type="entry name" value="Alpha/beta_knot_MTases"/>
</dbReference>
<evidence type="ECO:0000256" key="11">
    <source>
        <dbReference type="SAM" id="MobiDB-lite"/>
    </source>
</evidence>
<evidence type="ECO:0000256" key="10">
    <source>
        <dbReference type="ARBA" id="ARBA00023242"/>
    </source>
</evidence>
<dbReference type="SUPFAM" id="SSF75217">
    <property type="entry name" value="alpha/beta knot"/>
    <property type="match status" value="1"/>
</dbReference>
<keyword evidence="13" id="KW-1185">Reference proteome</keyword>
<reference evidence="12 13" key="1">
    <citation type="submission" date="2014-04" db="EMBL/GenBank/DDBJ databases">
        <authorList>
            <consortium name="International Citrus Genome Consortium"/>
            <person name="Gmitter F."/>
            <person name="Chen C."/>
            <person name="Farmerie W."/>
            <person name="Harkins T."/>
            <person name="Desany B."/>
            <person name="Mohiuddin M."/>
            <person name="Kodira C."/>
            <person name="Borodovsky M."/>
            <person name="Lomsadze A."/>
            <person name="Burns P."/>
            <person name="Jenkins J."/>
            <person name="Prochnik S."/>
            <person name="Shu S."/>
            <person name="Chapman J."/>
            <person name="Pitluck S."/>
            <person name="Schmutz J."/>
            <person name="Rokhsar D."/>
        </authorList>
    </citation>
    <scope>NUCLEOTIDE SEQUENCE</scope>
</reference>
<name>A0A067FDL2_CITSI</name>
<evidence type="ECO:0000256" key="4">
    <source>
        <dbReference type="ARBA" id="ARBA00022552"/>
    </source>
</evidence>
<dbReference type="CDD" id="cd18088">
    <property type="entry name" value="Nep1-like"/>
    <property type="match status" value="1"/>
</dbReference>
<keyword evidence="5" id="KW-0489">Methyltransferase</keyword>
<evidence type="ECO:0000313" key="12">
    <source>
        <dbReference type="EMBL" id="KDO65499.1"/>
    </source>
</evidence>
<dbReference type="SMR" id="A0A067FDL2"/>
<keyword evidence="7" id="KW-0949">S-adenosyl-L-methionine</keyword>
<gene>
    <name evidence="12" type="ORF">CISIN_1g0221751mg</name>
</gene>
<dbReference type="PANTHER" id="PTHR12636:SF5">
    <property type="entry name" value="RIBOSOMAL RNA SMALL SUBUNIT METHYLTRANSFERASE NEP1"/>
    <property type="match status" value="1"/>
</dbReference>
<keyword evidence="4" id="KW-0698">rRNA processing</keyword>
<dbReference type="GO" id="GO:0005634">
    <property type="term" value="C:nucleus"/>
    <property type="evidence" value="ECO:0000318"/>
    <property type="project" value="GO_Central"/>
</dbReference>
<feature type="compositionally biased region" description="Acidic residues" evidence="11">
    <location>
        <begin position="23"/>
        <end position="38"/>
    </location>
</feature>
<dbReference type="GO" id="GO:0032040">
    <property type="term" value="C:small-subunit processome"/>
    <property type="evidence" value="ECO:0000318"/>
    <property type="project" value="GO_Central"/>
</dbReference>
<evidence type="ECO:0000256" key="5">
    <source>
        <dbReference type="ARBA" id="ARBA00022603"/>
    </source>
</evidence>
<dbReference type="EMBL" id="KK784903">
    <property type="protein sequence ID" value="KDO65499.1"/>
    <property type="molecule type" value="Genomic_DNA"/>
</dbReference>
<keyword evidence="9" id="KW-0694">RNA-binding</keyword>
<evidence type="ECO:0000256" key="7">
    <source>
        <dbReference type="ARBA" id="ARBA00022691"/>
    </source>
</evidence>
<comment type="similarity">
    <text evidence="2">Belongs to the class IV-like SAM-binding methyltransferase superfamily. RNA methyltransferase NEP1 family.</text>
</comment>
<dbReference type="STRING" id="2711.A0A067FDL2"/>
<sequence length="301" mass="34841">MVRAFKMKGQKRKKKRDEKYDREEEEEEKEEVEEEELNDSGKRAKLEKTSQNDNKKGEEDGQEEKDVVVHEMEGIPIAPSDQNTKRPGVIFVLEKASLEVAKVGKSYQILNSDDHSNFLRRNNKNPADYRPDIVHQALLSILDSRLTKAGRLQAVYVRTDKGVLFEVKPHVRLPRTYKRFAGIMLQLLQKLSITAVGKREKLLRVIKNPVTQYLPVNSRKIGFSYSSEKLVKMRNYVASISDDDNLVFVVCSEVISAYIYGDLFFHIYILSDINLYFSCLSFHVRLVQWHMGKSIVIIQMI</sequence>
<keyword evidence="10" id="KW-0539">Nucleus</keyword>
<keyword evidence="8" id="KW-0699">rRNA-binding</keyword>
<keyword evidence="3" id="KW-0690">Ribosome biogenesis</keyword>
<dbReference type="InterPro" id="IPR029026">
    <property type="entry name" value="tRNA_m1G_MTases_N"/>
</dbReference>
<evidence type="ECO:0008006" key="14">
    <source>
        <dbReference type="Google" id="ProtNLM"/>
    </source>
</evidence>
<evidence type="ECO:0000313" key="13">
    <source>
        <dbReference type="Proteomes" id="UP000027120"/>
    </source>
</evidence>
<evidence type="ECO:0000256" key="1">
    <source>
        <dbReference type="ARBA" id="ARBA00004604"/>
    </source>
</evidence>
<comment type="subcellular location">
    <subcellularLocation>
        <location evidence="1">Nucleus</location>
        <location evidence="1">Nucleolus</location>
    </subcellularLocation>
</comment>
<evidence type="ECO:0000256" key="2">
    <source>
        <dbReference type="ARBA" id="ARBA00008115"/>
    </source>
</evidence>
<dbReference type="GO" id="GO:0019843">
    <property type="term" value="F:rRNA binding"/>
    <property type="evidence" value="ECO:0000318"/>
    <property type="project" value="GO_Central"/>
</dbReference>
<dbReference type="PANTHER" id="PTHR12636">
    <property type="entry name" value="NEP1/MRA1"/>
    <property type="match status" value="1"/>
</dbReference>
<dbReference type="GO" id="GO:0070475">
    <property type="term" value="P:rRNA base methylation"/>
    <property type="evidence" value="ECO:0000318"/>
    <property type="project" value="GO_Central"/>
</dbReference>
<evidence type="ECO:0000256" key="8">
    <source>
        <dbReference type="ARBA" id="ARBA00022730"/>
    </source>
</evidence>
<proteinExistence type="inferred from homology"/>
<keyword evidence="6" id="KW-0808">Transferase</keyword>
<feature type="compositionally biased region" description="Basic residues" evidence="11">
    <location>
        <begin position="1"/>
        <end position="16"/>
    </location>
</feature>
<dbReference type="Proteomes" id="UP000027120">
    <property type="component" value="Unassembled WGS sequence"/>
</dbReference>
<evidence type="ECO:0000256" key="6">
    <source>
        <dbReference type="ARBA" id="ARBA00022679"/>
    </source>
</evidence>
<evidence type="ECO:0000256" key="9">
    <source>
        <dbReference type="ARBA" id="ARBA00022884"/>
    </source>
</evidence>
<protein>
    <recommendedName>
        <fullName evidence="14">Ribosomal RNA small subunit methyltransferase nep-1</fullName>
    </recommendedName>
</protein>
<evidence type="ECO:0000256" key="3">
    <source>
        <dbReference type="ARBA" id="ARBA00022517"/>
    </source>
</evidence>
<dbReference type="Gene3D" id="3.40.1280.10">
    <property type="match status" value="1"/>
</dbReference>
<dbReference type="Pfam" id="PF03587">
    <property type="entry name" value="EMG1"/>
    <property type="match status" value="1"/>
</dbReference>
<accession>A0A067FDL2</accession>
<dbReference type="InterPro" id="IPR005304">
    <property type="entry name" value="Rbsml_bgen_MeTrfase_EMG1/NEP1"/>
</dbReference>
<feature type="compositionally biased region" description="Basic and acidic residues" evidence="11">
    <location>
        <begin position="39"/>
        <end position="65"/>
    </location>
</feature>
<feature type="region of interest" description="Disordered" evidence="11">
    <location>
        <begin position="1"/>
        <end position="65"/>
    </location>
</feature>
<dbReference type="AlphaFoldDB" id="A0A067FDL2"/>